<dbReference type="PANTHER" id="PTHR46698">
    <property type="entry name" value="CROSSVEINLESS 2"/>
    <property type="match status" value="1"/>
</dbReference>
<keyword evidence="2" id="KW-0964">Secreted</keyword>
<sequence>MPCKVRIRPTEPMVQTMQYLRLGEGTTEEASRWTYNRFDRMTLKLITGINLVLIVFILPQHVYSSEQSKFRQLKPGCRYDGRRYEEDTMVNTTEPCLQCRCIEGALRCRLRVCPRLPNSPPSGCHIRQPEENVCCAELICGGPLERQLSRDSKQTTCLDIDN</sequence>
<keyword evidence="4" id="KW-0812">Transmembrane</keyword>
<dbReference type="PANTHER" id="PTHR46698:SF3">
    <property type="entry name" value="TENECTIN ISOFORM 1-RELATED"/>
    <property type="match status" value="1"/>
</dbReference>
<evidence type="ECO:0000256" key="3">
    <source>
        <dbReference type="ARBA" id="ARBA00022729"/>
    </source>
</evidence>
<dbReference type="InterPro" id="IPR052424">
    <property type="entry name" value="Kielin_Chordin-BMP_Reg"/>
</dbReference>
<comment type="caution">
    <text evidence="5">The sequence shown here is derived from an EMBL/GenBank/DDBJ whole genome shotgun (WGS) entry which is preliminary data.</text>
</comment>
<gene>
    <name evidence="5" type="ORF">HZH66_000166</name>
</gene>
<dbReference type="Proteomes" id="UP000614350">
    <property type="component" value="Unassembled WGS sequence"/>
</dbReference>
<reference evidence="5" key="1">
    <citation type="journal article" date="2020" name="G3 (Bethesda)">
        <title>High-Quality Assemblies for Three Invasive Social Wasps from the &lt;i&gt;Vespula&lt;/i&gt; Genus.</title>
        <authorList>
            <person name="Harrop T.W.R."/>
            <person name="Guhlin J."/>
            <person name="McLaughlin G.M."/>
            <person name="Permina E."/>
            <person name="Stockwell P."/>
            <person name="Gilligan J."/>
            <person name="Le Lec M.F."/>
            <person name="Gruber M.A.M."/>
            <person name="Quinn O."/>
            <person name="Lovegrove M."/>
            <person name="Duncan E.J."/>
            <person name="Remnant E.J."/>
            <person name="Van Eeckhoven J."/>
            <person name="Graham B."/>
            <person name="Knapp R.A."/>
            <person name="Langford K.W."/>
            <person name="Kronenberg Z."/>
            <person name="Press M.O."/>
            <person name="Eacker S.M."/>
            <person name="Wilson-Rankin E.E."/>
            <person name="Purcell J."/>
            <person name="Lester P.J."/>
            <person name="Dearden P.K."/>
        </authorList>
    </citation>
    <scope>NUCLEOTIDE SEQUENCE</scope>
    <source>
        <strain evidence="5">Marl-1</strain>
    </source>
</reference>
<keyword evidence="3" id="KW-0732">Signal</keyword>
<evidence type="ECO:0000256" key="4">
    <source>
        <dbReference type="SAM" id="Phobius"/>
    </source>
</evidence>
<evidence type="ECO:0008006" key="7">
    <source>
        <dbReference type="Google" id="ProtNLM"/>
    </source>
</evidence>
<dbReference type="AlphaFoldDB" id="A0A834NID2"/>
<dbReference type="SUPFAM" id="SSF57603">
    <property type="entry name" value="FnI-like domain"/>
    <property type="match status" value="1"/>
</dbReference>
<accession>A0A834NID2</accession>
<organism evidence="5 6">
    <name type="scientific">Vespula vulgaris</name>
    <name type="common">Yellow jacket</name>
    <name type="synonym">Wasp</name>
    <dbReference type="NCBI Taxonomy" id="7454"/>
    <lineage>
        <taxon>Eukaryota</taxon>
        <taxon>Metazoa</taxon>
        <taxon>Ecdysozoa</taxon>
        <taxon>Arthropoda</taxon>
        <taxon>Hexapoda</taxon>
        <taxon>Insecta</taxon>
        <taxon>Pterygota</taxon>
        <taxon>Neoptera</taxon>
        <taxon>Endopterygota</taxon>
        <taxon>Hymenoptera</taxon>
        <taxon>Apocrita</taxon>
        <taxon>Aculeata</taxon>
        <taxon>Vespoidea</taxon>
        <taxon>Vespidae</taxon>
        <taxon>Vespinae</taxon>
        <taxon>Vespula</taxon>
    </lineage>
</organism>
<comment type="subcellular location">
    <subcellularLocation>
        <location evidence="1">Secreted</location>
    </subcellularLocation>
</comment>
<name>A0A834NID2_VESVU</name>
<feature type="transmembrane region" description="Helical" evidence="4">
    <location>
        <begin position="42"/>
        <end position="63"/>
    </location>
</feature>
<evidence type="ECO:0000313" key="6">
    <source>
        <dbReference type="Proteomes" id="UP000614350"/>
    </source>
</evidence>
<dbReference type="Gene3D" id="6.20.200.20">
    <property type="match status" value="1"/>
</dbReference>
<dbReference type="GO" id="GO:0005576">
    <property type="term" value="C:extracellular region"/>
    <property type="evidence" value="ECO:0007669"/>
    <property type="project" value="UniProtKB-SubCell"/>
</dbReference>
<evidence type="ECO:0000256" key="2">
    <source>
        <dbReference type="ARBA" id="ARBA00022525"/>
    </source>
</evidence>
<keyword evidence="4" id="KW-1133">Transmembrane helix</keyword>
<evidence type="ECO:0000313" key="5">
    <source>
        <dbReference type="EMBL" id="KAF7411270.1"/>
    </source>
</evidence>
<dbReference type="EMBL" id="JACSEA010000001">
    <property type="protein sequence ID" value="KAF7411270.1"/>
    <property type="molecule type" value="Genomic_DNA"/>
</dbReference>
<proteinExistence type="predicted"/>
<keyword evidence="6" id="KW-1185">Reference proteome</keyword>
<protein>
    <recommendedName>
        <fullName evidence="7">VWFC domain-containing protein</fullName>
    </recommendedName>
</protein>
<keyword evidence="4" id="KW-0472">Membrane</keyword>
<evidence type="ECO:0000256" key="1">
    <source>
        <dbReference type="ARBA" id="ARBA00004613"/>
    </source>
</evidence>